<accession>A0AAD4WU82</accession>
<sequence>MREDEPLSAYLTRLFELINEMKSMGAQIKNSEGELSKNRIVQKLLISLTKTYDPVCTVIEQTKDLDAIEVQEVVATLKMFEQMLERHSENTVEKAFASMSVKEASSSSSLGSGQSKKNWKTNGKKWEDKPNLGGK</sequence>
<feature type="region of interest" description="Disordered" evidence="1">
    <location>
        <begin position="103"/>
        <end position="135"/>
    </location>
</feature>
<protein>
    <recommendedName>
        <fullName evidence="4">Gag-pol polyprotein</fullName>
    </recommendedName>
</protein>
<name>A0AAD4WU82_PRUDU</name>
<proteinExistence type="predicted"/>
<evidence type="ECO:0000313" key="2">
    <source>
        <dbReference type="EMBL" id="KAI5348627.1"/>
    </source>
</evidence>
<evidence type="ECO:0008006" key="4">
    <source>
        <dbReference type="Google" id="ProtNLM"/>
    </source>
</evidence>
<dbReference type="Pfam" id="PF14223">
    <property type="entry name" value="Retrotran_gag_2"/>
    <property type="match status" value="1"/>
</dbReference>
<dbReference type="EMBL" id="JAJFAZ020000001">
    <property type="protein sequence ID" value="KAI5348627.1"/>
    <property type="molecule type" value="Genomic_DNA"/>
</dbReference>
<reference evidence="2 3" key="1">
    <citation type="journal article" date="2022" name="G3 (Bethesda)">
        <title>Whole-genome sequence and methylome profiling of the almond [Prunus dulcis (Mill.) D.A. Webb] cultivar 'Nonpareil'.</title>
        <authorList>
            <person name="D'Amico-Willman K.M."/>
            <person name="Ouma W.Z."/>
            <person name="Meulia T."/>
            <person name="Sideli G.M."/>
            <person name="Gradziel T.M."/>
            <person name="Fresnedo-Ramirez J."/>
        </authorList>
    </citation>
    <scope>NUCLEOTIDE SEQUENCE [LARGE SCALE GENOMIC DNA]</scope>
    <source>
        <strain evidence="2">Clone GOH B32 T37-40</strain>
    </source>
</reference>
<dbReference type="Proteomes" id="UP001054821">
    <property type="component" value="Chromosome 1"/>
</dbReference>
<dbReference type="AlphaFoldDB" id="A0AAD4WU82"/>
<organism evidence="2 3">
    <name type="scientific">Prunus dulcis</name>
    <name type="common">Almond</name>
    <name type="synonym">Amygdalus dulcis</name>
    <dbReference type="NCBI Taxonomy" id="3755"/>
    <lineage>
        <taxon>Eukaryota</taxon>
        <taxon>Viridiplantae</taxon>
        <taxon>Streptophyta</taxon>
        <taxon>Embryophyta</taxon>
        <taxon>Tracheophyta</taxon>
        <taxon>Spermatophyta</taxon>
        <taxon>Magnoliopsida</taxon>
        <taxon>eudicotyledons</taxon>
        <taxon>Gunneridae</taxon>
        <taxon>Pentapetalae</taxon>
        <taxon>rosids</taxon>
        <taxon>fabids</taxon>
        <taxon>Rosales</taxon>
        <taxon>Rosaceae</taxon>
        <taxon>Amygdaloideae</taxon>
        <taxon>Amygdaleae</taxon>
        <taxon>Prunus</taxon>
    </lineage>
</organism>
<comment type="caution">
    <text evidence="2">The sequence shown here is derived from an EMBL/GenBank/DDBJ whole genome shotgun (WGS) entry which is preliminary data.</text>
</comment>
<gene>
    <name evidence="2" type="ORF">L3X38_001514</name>
</gene>
<evidence type="ECO:0000313" key="3">
    <source>
        <dbReference type="Proteomes" id="UP001054821"/>
    </source>
</evidence>
<keyword evidence="3" id="KW-1185">Reference proteome</keyword>
<feature type="compositionally biased region" description="Basic and acidic residues" evidence="1">
    <location>
        <begin position="124"/>
        <end position="135"/>
    </location>
</feature>
<evidence type="ECO:0000256" key="1">
    <source>
        <dbReference type="SAM" id="MobiDB-lite"/>
    </source>
</evidence>
<feature type="compositionally biased region" description="Low complexity" evidence="1">
    <location>
        <begin position="103"/>
        <end position="115"/>
    </location>
</feature>